<dbReference type="GO" id="GO:0006582">
    <property type="term" value="P:melanin metabolic process"/>
    <property type="evidence" value="ECO:0007669"/>
    <property type="project" value="UniProtKB-ARBA"/>
</dbReference>
<dbReference type="InterPro" id="IPR008922">
    <property type="entry name" value="Di-copper_centre_dom_sf"/>
</dbReference>
<dbReference type="AlphaFoldDB" id="A0A0T6AXW0"/>
<dbReference type="InterPro" id="IPR002227">
    <property type="entry name" value="Tyrosinase_Cu-bd"/>
</dbReference>
<keyword evidence="9" id="KW-1015">Disulfide bond</keyword>
<dbReference type="PANTHER" id="PTHR11511:SF4">
    <property type="entry name" value="PHENOLOXIDASE 2-RELATED"/>
    <property type="match status" value="1"/>
</dbReference>
<sequence>MPIPEGYFPKLNSLVASRGYPARVKDMVLQDIDIPAENARVDVADMVRWRDRIYNAIAQGSVMGSDGTNIPLDEFRGIDILGNVLESSELSPNRQFYGNLHALGHLMLAYIHDPKSKHLETFGVMGDLATTMRDPIFFRWHAFVDDVFQQFKGSLPRYTTDQLDYSGVTVTGVTLKTPNAPDNIFRTFWQESDVDMSRGLDFQERGSVFVRFTHLQHEPFSYSITVNNSNSAMREGTCRIYLSPTNDARGNPMRFNNQRLLFIEMDKFKVTLRQGSNTITRQSSQSSVIIPFEKTFRDLDTNRPTSGEELDLFNFCGCGWPEHLLIPKGTPEGIPCQLFVMISNYENDKVEQDLTGSCNDGESYCGVRGGKFPDARSMGYPFDRVGRTGADTLQLFLTPNMLVQNCRIFSLDKTVRPKAT</sequence>
<evidence type="ECO:0000256" key="9">
    <source>
        <dbReference type="ARBA" id="ARBA00023157"/>
    </source>
</evidence>
<dbReference type="InterPro" id="IPR000896">
    <property type="entry name" value="Hemocyanin/hexamerin_mid_dom"/>
</dbReference>
<dbReference type="Gene3D" id="1.10.1280.10">
    <property type="entry name" value="Di-copper center containing domain from catechol oxidase"/>
    <property type="match status" value="1"/>
</dbReference>
<dbReference type="InterPro" id="IPR037020">
    <property type="entry name" value="Hemocyanin_C_sf"/>
</dbReference>
<dbReference type="EMBL" id="LJIG01022547">
    <property type="protein sequence ID" value="KRT79996.1"/>
    <property type="molecule type" value="Genomic_DNA"/>
</dbReference>
<dbReference type="PROSITE" id="PS00498">
    <property type="entry name" value="TYROSINASE_2"/>
    <property type="match status" value="1"/>
</dbReference>
<comment type="subcellular location">
    <subcellularLocation>
        <location evidence="2">Secreted</location>
    </subcellularLocation>
</comment>
<accession>A0A0T6AXW0</accession>
<organism evidence="11 12">
    <name type="scientific">Oryctes borbonicus</name>
    <dbReference type="NCBI Taxonomy" id="1629725"/>
    <lineage>
        <taxon>Eukaryota</taxon>
        <taxon>Metazoa</taxon>
        <taxon>Ecdysozoa</taxon>
        <taxon>Arthropoda</taxon>
        <taxon>Hexapoda</taxon>
        <taxon>Insecta</taxon>
        <taxon>Pterygota</taxon>
        <taxon>Neoptera</taxon>
        <taxon>Endopterygota</taxon>
        <taxon>Coleoptera</taxon>
        <taxon>Polyphaga</taxon>
        <taxon>Scarabaeiformia</taxon>
        <taxon>Scarabaeidae</taxon>
        <taxon>Dynastinae</taxon>
        <taxon>Oryctes</taxon>
    </lineage>
</organism>
<name>A0A0T6AXW0_9SCAR</name>
<evidence type="ECO:0000256" key="1">
    <source>
        <dbReference type="ARBA" id="ARBA00001973"/>
    </source>
</evidence>
<keyword evidence="7" id="KW-0186">Copper</keyword>
<evidence type="ECO:0000256" key="4">
    <source>
        <dbReference type="ARBA" id="ARBA00022525"/>
    </source>
</evidence>
<dbReference type="Pfam" id="PF00372">
    <property type="entry name" value="Hemocyanin_M"/>
    <property type="match status" value="1"/>
</dbReference>
<feature type="domain" description="Tyrosinase copper-binding" evidence="10">
    <location>
        <begin position="134"/>
        <end position="145"/>
    </location>
</feature>
<evidence type="ECO:0000256" key="6">
    <source>
        <dbReference type="ARBA" id="ARBA00023002"/>
    </source>
</evidence>
<keyword evidence="12" id="KW-1185">Reference proteome</keyword>
<evidence type="ECO:0000256" key="3">
    <source>
        <dbReference type="ARBA" id="ARBA00009928"/>
    </source>
</evidence>
<evidence type="ECO:0000256" key="5">
    <source>
        <dbReference type="ARBA" id="ARBA00022723"/>
    </source>
</evidence>
<evidence type="ECO:0000256" key="2">
    <source>
        <dbReference type="ARBA" id="ARBA00004613"/>
    </source>
</evidence>
<gene>
    <name evidence="11" type="ORF">AMK59_6390</name>
</gene>
<dbReference type="SUPFAM" id="SSF81296">
    <property type="entry name" value="E set domains"/>
    <property type="match status" value="1"/>
</dbReference>
<evidence type="ECO:0000313" key="11">
    <source>
        <dbReference type="EMBL" id="KRT79996.1"/>
    </source>
</evidence>
<comment type="similarity">
    <text evidence="3">Belongs to the tyrosinase family.</text>
</comment>
<dbReference type="GO" id="GO:0005576">
    <property type="term" value="C:extracellular region"/>
    <property type="evidence" value="ECO:0007669"/>
    <property type="project" value="UniProtKB-SubCell"/>
</dbReference>
<dbReference type="PROSITE" id="PS00210">
    <property type="entry name" value="HEMOCYANIN_2"/>
    <property type="match status" value="1"/>
</dbReference>
<keyword evidence="5" id="KW-0479">Metal-binding</keyword>
<keyword evidence="4" id="KW-0964">Secreted</keyword>
<dbReference type="SUPFAM" id="SSF48056">
    <property type="entry name" value="Di-copper centre-containing domain"/>
    <property type="match status" value="1"/>
</dbReference>
<comment type="caution">
    <text evidence="11">The sequence shown here is derived from an EMBL/GenBank/DDBJ whole genome shotgun (WGS) entry which is preliminary data.</text>
</comment>
<comment type="cofactor">
    <cofactor evidence="1">
        <name>Cu(2+)</name>
        <dbReference type="ChEBI" id="CHEBI:29036"/>
    </cofactor>
</comment>
<protein>
    <recommendedName>
        <fullName evidence="10">Tyrosinase copper-binding domain-containing protein</fullName>
    </recommendedName>
</protein>
<dbReference type="GO" id="GO:0046872">
    <property type="term" value="F:metal ion binding"/>
    <property type="evidence" value="ECO:0007669"/>
    <property type="project" value="UniProtKB-KW"/>
</dbReference>
<evidence type="ECO:0000256" key="8">
    <source>
        <dbReference type="ARBA" id="ARBA00023033"/>
    </source>
</evidence>
<evidence type="ECO:0000259" key="10">
    <source>
        <dbReference type="PROSITE" id="PS00498"/>
    </source>
</evidence>
<evidence type="ECO:0000313" key="12">
    <source>
        <dbReference type="Proteomes" id="UP000051574"/>
    </source>
</evidence>
<keyword evidence="8" id="KW-0503">Monooxygenase</keyword>
<dbReference type="Proteomes" id="UP000051574">
    <property type="component" value="Unassembled WGS sequence"/>
</dbReference>
<keyword evidence="6" id="KW-0560">Oxidoreductase</keyword>
<dbReference type="Pfam" id="PF03723">
    <property type="entry name" value="Hemocyanin_C"/>
    <property type="match status" value="1"/>
</dbReference>
<dbReference type="GO" id="GO:0004503">
    <property type="term" value="F:tyrosinase activity"/>
    <property type="evidence" value="ECO:0007669"/>
    <property type="project" value="UniProtKB-ARBA"/>
</dbReference>
<evidence type="ECO:0000256" key="7">
    <source>
        <dbReference type="ARBA" id="ARBA00023008"/>
    </source>
</evidence>
<dbReference type="OrthoDB" id="8119704at2759"/>
<proteinExistence type="inferred from homology"/>
<dbReference type="PANTHER" id="PTHR11511">
    <property type="entry name" value="LARVAL STORAGE PROTEIN/PHENOLOXIDASE"/>
    <property type="match status" value="1"/>
</dbReference>
<reference evidence="11 12" key="1">
    <citation type="submission" date="2015-09" db="EMBL/GenBank/DDBJ databases">
        <title>Draft genome of the scarab beetle Oryctes borbonicus.</title>
        <authorList>
            <person name="Meyer J.M."/>
            <person name="Markov G.V."/>
            <person name="Baskaran P."/>
            <person name="Herrmann M."/>
            <person name="Sommer R.J."/>
            <person name="Roedelsperger C."/>
        </authorList>
    </citation>
    <scope>NUCLEOTIDE SEQUENCE [LARGE SCALE GENOMIC DNA]</scope>
    <source>
        <strain evidence="11">OB123</strain>
        <tissue evidence="11">Whole animal</tissue>
    </source>
</reference>
<dbReference type="InterPro" id="IPR014756">
    <property type="entry name" value="Ig_E-set"/>
</dbReference>
<dbReference type="InterPro" id="IPR013788">
    <property type="entry name" value="Hemocyanin/hexamerin"/>
</dbReference>
<dbReference type="Gene3D" id="2.60.40.1520">
    <property type="entry name" value="Hemocyanin, C-terminal domain"/>
    <property type="match status" value="1"/>
</dbReference>
<dbReference type="FunFam" id="2.60.40.1520:FF:000001">
    <property type="entry name" value="Hemocyanin subunit 2"/>
    <property type="match status" value="1"/>
</dbReference>
<dbReference type="InterPro" id="IPR005203">
    <property type="entry name" value="Hemocyanin_C"/>
</dbReference>